<dbReference type="Pfam" id="PF00400">
    <property type="entry name" value="WD40"/>
    <property type="match status" value="3"/>
</dbReference>
<dbReference type="Proteomes" id="UP000822688">
    <property type="component" value="Chromosome 9"/>
</dbReference>
<accession>A0A8T0GYZ7</accession>
<dbReference type="PROSITE" id="PS50294">
    <property type="entry name" value="WD_REPEATS_REGION"/>
    <property type="match status" value="3"/>
</dbReference>
<evidence type="ECO:0000256" key="1">
    <source>
        <dbReference type="ARBA" id="ARBA00022574"/>
    </source>
</evidence>
<dbReference type="InterPro" id="IPR036322">
    <property type="entry name" value="WD40_repeat_dom_sf"/>
</dbReference>
<dbReference type="InterPro" id="IPR020472">
    <property type="entry name" value="WD40_PAC1"/>
</dbReference>
<feature type="repeat" description="WD" evidence="3">
    <location>
        <begin position="27"/>
        <end position="60"/>
    </location>
</feature>
<feature type="repeat" description="WD" evidence="3">
    <location>
        <begin position="72"/>
        <end position="103"/>
    </location>
</feature>
<dbReference type="InterPro" id="IPR015943">
    <property type="entry name" value="WD40/YVTN_repeat-like_dom_sf"/>
</dbReference>
<gene>
    <name evidence="4" type="ORF">KC19_9G186200</name>
</gene>
<dbReference type="PRINTS" id="PR00320">
    <property type="entry name" value="GPROTEINBRPT"/>
</dbReference>
<dbReference type="SUPFAM" id="SSF50978">
    <property type="entry name" value="WD40 repeat-like"/>
    <property type="match status" value="1"/>
</dbReference>
<evidence type="ECO:0000313" key="4">
    <source>
        <dbReference type="EMBL" id="KAG0562968.1"/>
    </source>
</evidence>
<evidence type="ECO:0000313" key="5">
    <source>
        <dbReference type="Proteomes" id="UP000822688"/>
    </source>
</evidence>
<organism evidence="4 5">
    <name type="scientific">Ceratodon purpureus</name>
    <name type="common">Fire moss</name>
    <name type="synonym">Dicranum purpureum</name>
    <dbReference type="NCBI Taxonomy" id="3225"/>
    <lineage>
        <taxon>Eukaryota</taxon>
        <taxon>Viridiplantae</taxon>
        <taxon>Streptophyta</taxon>
        <taxon>Embryophyta</taxon>
        <taxon>Bryophyta</taxon>
        <taxon>Bryophytina</taxon>
        <taxon>Bryopsida</taxon>
        <taxon>Dicranidae</taxon>
        <taxon>Pseudoditrichales</taxon>
        <taxon>Ditrichaceae</taxon>
        <taxon>Ceratodon</taxon>
    </lineage>
</organism>
<keyword evidence="5" id="KW-1185">Reference proteome</keyword>
<reference evidence="4" key="1">
    <citation type="submission" date="2020-06" db="EMBL/GenBank/DDBJ databases">
        <title>WGS assembly of Ceratodon purpureus strain R40.</title>
        <authorList>
            <person name="Carey S.B."/>
            <person name="Jenkins J."/>
            <person name="Shu S."/>
            <person name="Lovell J.T."/>
            <person name="Sreedasyam A."/>
            <person name="Maumus F."/>
            <person name="Tiley G.P."/>
            <person name="Fernandez-Pozo N."/>
            <person name="Barry K."/>
            <person name="Chen C."/>
            <person name="Wang M."/>
            <person name="Lipzen A."/>
            <person name="Daum C."/>
            <person name="Saski C.A."/>
            <person name="Payton A.C."/>
            <person name="Mcbreen J.C."/>
            <person name="Conrad R.E."/>
            <person name="Kollar L.M."/>
            <person name="Olsson S."/>
            <person name="Huttunen S."/>
            <person name="Landis J.B."/>
            <person name="Wickett N.J."/>
            <person name="Johnson M.G."/>
            <person name="Rensing S.A."/>
            <person name="Grimwood J."/>
            <person name="Schmutz J."/>
            <person name="Mcdaniel S.F."/>
        </authorList>
    </citation>
    <scope>NUCLEOTIDE SEQUENCE</scope>
    <source>
        <strain evidence="4">R40</strain>
    </source>
</reference>
<dbReference type="PROSITE" id="PS00678">
    <property type="entry name" value="WD_REPEATS_1"/>
    <property type="match status" value="1"/>
</dbReference>
<sequence>MLASASFDATIGMWEYVGGDFSFIASFEGHENEVKSVAWNSAGTLMASCSRDKSVWIWEVLPGHEFECVSVLNGHTQDVKMLVWHPSLDILVSTSYDNTIKVWTEDGDGDDWHCAQTLGPPGRGHTSTVWSASFNATGDCLVTSSDDLTLIVWDTSADLTNSGSDDSAKWYILESSISLSGTFASIEFAAKRVNHTRVSTRCTLSCHSLCSIFSQETSNHHIGISRPDNFFR</sequence>
<feature type="repeat" description="WD" evidence="3">
    <location>
        <begin position="122"/>
        <end position="154"/>
    </location>
</feature>
<dbReference type="Gene3D" id="2.130.10.10">
    <property type="entry name" value="YVTN repeat-like/Quinoprotein amine dehydrogenase"/>
    <property type="match status" value="1"/>
</dbReference>
<dbReference type="EMBL" id="CM026430">
    <property type="protein sequence ID" value="KAG0562967.1"/>
    <property type="molecule type" value="Genomic_DNA"/>
</dbReference>
<keyword evidence="2" id="KW-0677">Repeat</keyword>
<dbReference type="AlphaFoldDB" id="A0A8T0GYZ7"/>
<evidence type="ECO:0008006" key="6">
    <source>
        <dbReference type="Google" id="ProtNLM"/>
    </source>
</evidence>
<dbReference type="PANTHER" id="PTHR19920:SF0">
    <property type="entry name" value="CYTOSOLIC IRON-SULFUR PROTEIN ASSEMBLY PROTEIN CIAO1-RELATED"/>
    <property type="match status" value="1"/>
</dbReference>
<protein>
    <recommendedName>
        <fullName evidence="6">Cytosolic iron-sulfur protein assembly protein CIAO1 homolog</fullName>
    </recommendedName>
</protein>
<dbReference type="PANTHER" id="PTHR19920">
    <property type="entry name" value="WD40 PROTEIN CIAO1"/>
    <property type="match status" value="1"/>
</dbReference>
<dbReference type="GO" id="GO:0097361">
    <property type="term" value="C:cytosolic [4Fe-4S] assembly targeting complex"/>
    <property type="evidence" value="ECO:0007669"/>
    <property type="project" value="TreeGrafter"/>
</dbReference>
<dbReference type="SMART" id="SM00320">
    <property type="entry name" value="WD40"/>
    <property type="match status" value="3"/>
</dbReference>
<dbReference type="EMBL" id="CM026430">
    <property type="protein sequence ID" value="KAG0562968.1"/>
    <property type="molecule type" value="Genomic_DNA"/>
</dbReference>
<dbReference type="GO" id="GO:0016226">
    <property type="term" value="P:iron-sulfur cluster assembly"/>
    <property type="evidence" value="ECO:0007669"/>
    <property type="project" value="TreeGrafter"/>
</dbReference>
<proteinExistence type="predicted"/>
<dbReference type="PROSITE" id="PS50082">
    <property type="entry name" value="WD_REPEATS_2"/>
    <property type="match status" value="3"/>
</dbReference>
<comment type="caution">
    <text evidence="4">The sequence shown here is derived from an EMBL/GenBank/DDBJ whole genome shotgun (WGS) entry which is preliminary data.</text>
</comment>
<name>A0A8T0GYZ7_CERPU</name>
<dbReference type="InterPro" id="IPR019775">
    <property type="entry name" value="WD40_repeat_CS"/>
</dbReference>
<dbReference type="InterPro" id="IPR001680">
    <property type="entry name" value="WD40_rpt"/>
</dbReference>
<keyword evidence="1 3" id="KW-0853">WD repeat</keyword>
<evidence type="ECO:0000256" key="3">
    <source>
        <dbReference type="PROSITE-ProRule" id="PRU00221"/>
    </source>
</evidence>
<evidence type="ECO:0000256" key="2">
    <source>
        <dbReference type="ARBA" id="ARBA00022737"/>
    </source>
</evidence>